<evidence type="ECO:0000313" key="2">
    <source>
        <dbReference type="EMBL" id="GAA2646721.1"/>
    </source>
</evidence>
<keyword evidence="3" id="KW-1185">Reference proteome</keyword>
<dbReference type="EMBL" id="BAAARK010000001">
    <property type="protein sequence ID" value="GAA2646721.1"/>
    <property type="molecule type" value="Genomic_DNA"/>
</dbReference>
<feature type="region of interest" description="Disordered" evidence="1">
    <location>
        <begin position="60"/>
        <end position="79"/>
    </location>
</feature>
<name>A0ABN3R8Z3_9ACTN</name>
<evidence type="ECO:0000313" key="3">
    <source>
        <dbReference type="Proteomes" id="UP001500994"/>
    </source>
</evidence>
<comment type="caution">
    <text evidence="2">The sequence shown here is derived from an EMBL/GenBank/DDBJ whole genome shotgun (WGS) entry which is preliminary data.</text>
</comment>
<proteinExistence type="predicted"/>
<evidence type="ECO:0008006" key="4">
    <source>
        <dbReference type="Google" id="ProtNLM"/>
    </source>
</evidence>
<protein>
    <recommendedName>
        <fullName evidence="4">Helix-turn-helix domain-containing protein</fullName>
    </recommendedName>
</protein>
<accession>A0ABN3R8Z3</accession>
<gene>
    <name evidence="2" type="ORF">GCM10009864_06700</name>
</gene>
<dbReference type="Proteomes" id="UP001500994">
    <property type="component" value="Unassembled WGS sequence"/>
</dbReference>
<organism evidence="2 3">
    <name type="scientific">Streptomyces lunalinharesii</name>
    <dbReference type="NCBI Taxonomy" id="333384"/>
    <lineage>
        <taxon>Bacteria</taxon>
        <taxon>Bacillati</taxon>
        <taxon>Actinomycetota</taxon>
        <taxon>Actinomycetes</taxon>
        <taxon>Kitasatosporales</taxon>
        <taxon>Streptomycetaceae</taxon>
        <taxon>Streptomyces</taxon>
    </lineage>
</organism>
<evidence type="ECO:0000256" key="1">
    <source>
        <dbReference type="SAM" id="MobiDB-lite"/>
    </source>
</evidence>
<reference evidence="2 3" key="1">
    <citation type="journal article" date="2019" name="Int. J. Syst. Evol. Microbiol.">
        <title>The Global Catalogue of Microorganisms (GCM) 10K type strain sequencing project: providing services to taxonomists for standard genome sequencing and annotation.</title>
        <authorList>
            <consortium name="The Broad Institute Genomics Platform"/>
            <consortium name="The Broad Institute Genome Sequencing Center for Infectious Disease"/>
            <person name="Wu L."/>
            <person name="Ma J."/>
        </authorList>
    </citation>
    <scope>NUCLEOTIDE SEQUENCE [LARGE SCALE GENOMIC DNA]</scope>
    <source>
        <strain evidence="2 3">JCM 16374</strain>
    </source>
</reference>
<sequence>MAESMRAVPVAEPCQGAACRAMGNTRVRGGGDGFSLCGACRESTGELLRALPHLHEECGRMLSSSGGPRERTSGGPLPGMPFNTAATEVRSGIVTTLASWSGLVAQERGVAAPARTVPSLARWLVEHLEWLAAHPAAGEFSAELERCVRAARRVTSSGAVRRVPLGACVETGCGGTLVARTGSPSATAEIRCDADAGHRWAEYEWAQLRGRMTPPGAGGGRRTQWVSPQDVARIWRVSLGSVYRLASENAWGRRRVGGRSHYDEADVRRTLSPRLAGQSAR</sequence>